<dbReference type="AlphaFoldDB" id="A0A2T2WGG4"/>
<dbReference type="Pfam" id="PF03453">
    <property type="entry name" value="MoeA_N"/>
    <property type="match status" value="1"/>
</dbReference>
<evidence type="ECO:0000256" key="5">
    <source>
        <dbReference type="ARBA" id="ARBA00010763"/>
    </source>
</evidence>
<evidence type="ECO:0000256" key="3">
    <source>
        <dbReference type="ARBA" id="ARBA00003487"/>
    </source>
</evidence>
<proteinExistence type="inferred from homology"/>
<dbReference type="CDD" id="cd00887">
    <property type="entry name" value="MoeA"/>
    <property type="match status" value="1"/>
</dbReference>
<name>A0A2T2WGG4_9FIRM</name>
<dbReference type="InterPro" id="IPR036135">
    <property type="entry name" value="MoeA_linker/N_sf"/>
</dbReference>
<evidence type="ECO:0000256" key="4">
    <source>
        <dbReference type="ARBA" id="ARBA00005046"/>
    </source>
</evidence>
<dbReference type="Pfam" id="PF03454">
    <property type="entry name" value="MoeA_C"/>
    <property type="match status" value="1"/>
</dbReference>
<dbReference type="SUPFAM" id="SSF53218">
    <property type="entry name" value="Molybdenum cofactor biosynthesis proteins"/>
    <property type="match status" value="1"/>
</dbReference>
<evidence type="ECO:0000256" key="7">
    <source>
        <dbReference type="ARBA" id="ARBA00021108"/>
    </source>
</evidence>
<dbReference type="EC" id="2.10.1.1" evidence="6 14"/>
<dbReference type="SUPFAM" id="SSF63882">
    <property type="entry name" value="MoeA N-terminal region -like"/>
    <property type="match status" value="1"/>
</dbReference>
<keyword evidence="12 14" id="KW-0501">Molybdenum cofactor biosynthesis</keyword>
<comment type="function">
    <text evidence="3">May be involved in the biosynthesis of molybdopterin.</text>
</comment>
<dbReference type="Gene3D" id="3.40.980.10">
    <property type="entry name" value="MoaB/Mog-like domain"/>
    <property type="match status" value="1"/>
</dbReference>
<dbReference type="NCBIfam" id="NF045515">
    <property type="entry name" value="Glp_gephyrin"/>
    <property type="match status" value="1"/>
</dbReference>
<dbReference type="EMBL" id="PXYV01000037">
    <property type="protein sequence ID" value="PSR21323.1"/>
    <property type="molecule type" value="Genomic_DNA"/>
</dbReference>
<dbReference type="InterPro" id="IPR038987">
    <property type="entry name" value="MoeA-like"/>
</dbReference>
<dbReference type="GO" id="GO:0006777">
    <property type="term" value="P:Mo-molybdopterin cofactor biosynthetic process"/>
    <property type="evidence" value="ECO:0007669"/>
    <property type="project" value="UniProtKB-UniRule"/>
</dbReference>
<dbReference type="UniPathway" id="UPA00344"/>
<protein>
    <recommendedName>
        <fullName evidence="7 14">Molybdopterin molybdenumtransferase</fullName>
        <ecNumber evidence="6 14">2.10.1.1</ecNumber>
    </recommendedName>
</protein>
<dbReference type="Pfam" id="PF00994">
    <property type="entry name" value="MoCF_biosynth"/>
    <property type="match status" value="1"/>
</dbReference>
<evidence type="ECO:0000256" key="10">
    <source>
        <dbReference type="ARBA" id="ARBA00022723"/>
    </source>
</evidence>
<comment type="catalytic activity">
    <reaction evidence="13">
        <text>adenylyl-molybdopterin + molybdate = Mo-molybdopterin + AMP + H(+)</text>
        <dbReference type="Rhea" id="RHEA:35047"/>
        <dbReference type="ChEBI" id="CHEBI:15378"/>
        <dbReference type="ChEBI" id="CHEBI:36264"/>
        <dbReference type="ChEBI" id="CHEBI:62727"/>
        <dbReference type="ChEBI" id="CHEBI:71302"/>
        <dbReference type="ChEBI" id="CHEBI:456215"/>
        <dbReference type="EC" id="2.10.1.1"/>
    </reaction>
</comment>
<dbReference type="SMART" id="SM00852">
    <property type="entry name" value="MoCF_biosynth"/>
    <property type="match status" value="1"/>
</dbReference>
<keyword evidence="11 14" id="KW-0460">Magnesium</keyword>
<evidence type="ECO:0000256" key="2">
    <source>
        <dbReference type="ARBA" id="ARBA00002901"/>
    </source>
</evidence>
<dbReference type="GO" id="GO:0061599">
    <property type="term" value="F:molybdopterin molybdotransferase activity"/>
    <property type="evidence" value="ECO:0007669"/>
    <property type="project" value="UniProtKB-UniRule"/>
</dbReference>
<evidence type="ECO:0000256" key="14">
    <source>
        <dbReference type="RuleBase" id="RU365090"/>
    </source>
</evidence>
<dbReference type="PROSITE" id="PS01079">
    <property type="entry name" value="MOCF_BIOSYNTHESIS_2"/>
    <property type="match status" value="1"/>
</dbReference>
<evidence type="ECO:0000256" key="6">
    <source>
        <dbReference type="ARBA" id="ARBA00013269"/>
    </source>
</evidence>
<evidence type="ECO:0000256" key="12">
    <source>
        <dbReference type="ARBA" id="ARBA00023150"/>
    </source>
</evidence>
<dbReference type="InterPro" id="IPR005110">
    <property type="entry name" value="MoeA_linker/N"/>
</dbReference>
<dbReference type="NCBIfam" id="TIGR00177">
    <property type="entry name" value="molyb_syn"/>
    <property type="match status" value="1"/>
</dbReference>
<dbReference type="InterPro" id="IPR036425">
    <property type="entry name" value="MoaB/Mog-like_dom_sf"/>
</dbReference>
<comment type="similarity">
    <text evidence="5 14">Belongs to the MoeA family.</text>
</comment>
<evidence type="ECO:0000256" key="9">
    <source>
        <dbReference type="ARBA" id="ARBA00022679"/>
    </source>
</evidence>
<dbReference type="InterPro" id="IPR001453">
    <property type="entry name" value="MoaB/Mog_dom"/>
</dbReference>
<dbReference type="SUPFAM" id="SSF63867">
    <property type="entry name" value="MoeA C-terminal domain-like"/>
    <property type="match status" value="1"/>
</dbReference>
<comment type="cofactor">
    <cofactor evidence="1 14">
        <name>Mg(2+)</name>
        <dbReference type="ChEBI" id="CHEBI:18420"/>
    </cofactor>
</comment>
<sequence length="409" mass="43783">MLSVEEAQKIILGSVHPLNRIARVPLTQAYNHILAVDAHADTDVPPFTNSSMDGYAVLSRDVSNASDSSPVTLAIDGVIRAGHPQTEPVVPGHCYKIMTGAAVPDTADAVVPTEWTKPGADAGHVQILRPVMPNAHIRPRGEDMVQGQIVISQGSLITPPVLGMLATIGLQPVPIVQAPRVAILATGDELRAPDEPLPLGSIRNSNSYALYGAIVEAGGEPVLYPPVADDPKAINALFQRAAEECDLLVSSGGVSVGDFDFVKSVIEASGHLTLWRVNVKPGKPLAFGDVRGVPIIGLPGNPVSALVTFELFVRPTIRVMLGDSHWPRPCMRLPLAEDYTAVEDRRQYVRCRLLVEAQHLVLKPHLNQGSAVQSSWQDVDALMIVPEHTGPHRAGEELDTLLLSLSHIA</sequence>
<evidence type="ECO:0000256" key="8">
    <source>
        <dbReference type="ARBA" id="ARBA00022505"/>
    </source>
</evidence>
<dbReference type="Gene3D" id="2.40.340.10">
    <property type="entry name" value="MoeA, C-terminal, domain IV"/>
    <property type="match status" value="1"/>
</dbReference>
<comment type="pathway">
    <text evidence="4 14">Cofactor biosynthesis; molybdopterin biosynthesis.</text>
</comment>
<dbReference type="GO" id="GO:0046872">
    <property type="term" value="F:metal ion binding"/>
    <property type="evidence" value="ECO:0007669"/>
    <property type="project" value="UniProtKB-UniRule"/>
</dbReference>
<reference evidence="16 17" key="1">
    <citation type="journal article" date="2014" name="BMC Genomics">
        <title>Comparison of environmental and isolate Sulfobacillus genomes reveals diverse carbon, sulfur, nitrogen, and hydrogen metabolisms.</title>
        <authorList>
            <person name="Justice N.B."/>
            <person name="Norman A."/>
            <person name="Brown C.T."/>
            <person name="Singh A."/>
            <person name="Thomas B.C."/>
            <person name="Banfield J.F."/>
        </authorList>
    </citation>
    <scope>NUCLEOTIDE SEQUENCE [LARGE SCALE GENOMIC DNA]</scope>
    <source>
        <strain evidence="16">AMDSBA3</strain>
    </source>
</reference>
<dbReference type="Gene3D" id="2.170.190.11">
    <property type="entry name" value="Molybdopterin biosynthesis moea protein, domain 3"/>
    <property type="match status" value="1"/>
</dbReference>
<gene>
    <name evidence="16" type="ORF">C7B45_11350</name>
</gene>
<keyword evidence="8 14" id="KW-0500">Molybdenum</keyword>
<evidence type="ECO:0000259" key="15">
    <source>
        <dbReference type="SMART" id="SM00852"/>
    </source>
</evidence>
<dbReference type="Gene3D" id="3.90.105.10">
    <property type="entry name" value="Molybdopterin biosynthesis moea protein, domain 2"/>
    <property type="match status" value="1"/>
</dbReference>
<keyword evidence="9 14" id="KW-0808">Transferase</keyword>
<dbReference type="GO" id="GO:0005829">
    <property type="term" value="C:cytosol"/>
    <property type="evidence" value="ECO:0007669"/>
    <property type="project" value="TreeGrafter"/>
</dbReference>
<keyword evidence="10 14" id="KW-0479">Metal-binding</keyword>
<evidence type="ECO:0000256" key="1">
    <source>
        <dbReference type="ARBA" id="ARBA00001946"/>
    </source>
</evidence>
<organism evidence="16 17">
    <name type="scientific">Sulfobacillus acidophilus</name>
    <dbReference type="NCBI Taxonomy" id="53633"/>
    <lineage>
        <taxon>Bacteria</taxon>
        <taxon>Bacillati</taxon>
        <taxon>Bacillota</taxon>
        <taxon>Clostridia</taxon>
        <taxon>Eubacteriales</taxon>
        <taxon>Clostridiales Family XVII. Incertae Sedis</taxon>
        <taxon>Sulfobacillus</taxon>
    </lineage>
</organism>
<comment type="function">
    <text evidence="2 14">Catalyzes the insertion of molybdate into adenylated molybdopterin with the concomitant release of AMP.</text>
</comment>
<evidence type="ECO:0000256" key="13">
    <source>
        <dbReference type="ARBA" id="ARBA00047317"/>
    </source>
</evidence>
<dbReference type="InterPro" id="IPR008284">
    <property type="entry name" value="MoCF_biosynth_CS"/>
</dbReference>
<accession>A0A2T2WGG4</accession>
<dbReference type="Proteomes" id="UP000241848">
    <property type="component" value="Unassembled WGS sequence"/>
</dbReference>
<comment type="caution">
    <text evidence="16">The sequence shown here is derived from an EMBL/GenBank/DDBJ whole genome shotgun (WGS) entry which is preliminary data.</text>
</comment>
<dbReference type="FunFam" id="3.40.980.10:FF:000004">
    <property type="entry name" value="Molybdopterin molybdenumtransferase"/>
    <property type="match status" value="1"/>
</dbReference>
<evidence type="ECO:0000313" key="17">
    <source>
        <dbReference type="Proteomes" id="UP000241848"/>
    </source>
</evidence>
<dbReference type="InterPro" id="IPR005111">
    <property type="entry name" value="MoeA_C_domain_IV"/>
</dbReference>
<evidence type="ECO:0000256" key="11">
    <source>
        <dbReference type="ARBA" id="ARBA00022842"/>
    </source>
</evidence>
<evidence type="ECO:0000313" key="16">
    <source>
        <dbReference type="EMBL" id="PSR21323.1"/>
    </source>
</evidence>
<feature type="domain" description="MoaB/Mog" evidence="15">
    <location>
        <begin position="182"/>
        <end position="319"/>
    </location>
</feature>
<dbReference type="PANTHER" id="PTHR10192:SF5">
    <property type="entry name" value="GEPHYRIN"/>
    <property type="match status" value="1"/>
</dbReference>
<dbReference type="InterPro" id="IPR036688">
    <property type="entry name" value="MoeA_C_domain_IV_sf"/>
</dbReference>
<dbReference type="PANTHER" id="PTHR10192">
    <property type="entry name" value="MOLYBDOPTERIN BIOSYNTHESIS PROTEIN"/>
    <property type="match status" value="1"/>
</dbReference>